<evidence type="ECO:0000313" key="2">
    <source>
        <dbReference type="EMBL" id="GAA5101837.1"/>
    </source>
</evidence>
<keyword evidence="1" id="KW-1133">Transmembrane helix</keyword>
<sequence length="104" mass="12051">MVIFEAFLNYKVFNLSQKESIDLLFSLLIACPLLFLYCKNITVKTDSKILASISTAIYLIHPLLMEFVYKSPYITSYQNVIFTVVLLIASLMLVFINRKLKYLL</sequence>
<protein>
    <recommendedName>
        <fullName evidence="4">Acyltransferase 3 domain-containing protein</fullName>
    </recommendedName>
</protein>
<comment type="caution">
    <text evidence="2">The sequence shown here is derived from an EMBL/GenBank/DDBJ whole genome shotgun (WGS) entry which is preliminary data.</text>
</comment>
<keyword evidence="1" id="KW-0812">Transmembrane</keyword>
<organism evidence="2 3">
    <name type="scientific">Chryseobacterium ginsengisoli</name>
    <dbReference type="NCBI Taxonomy" id="363853"/>
    <lineage>
        <taxon>Bacteria</taxon>
        <taxon>Pseudomonadati</taxon>
        <taxon>Bacteroidota</taxon>
        <taxon>Flavobacteriia</taxon>
        <taxon>Flavobacteriales</taxon>
        <taxon>Weeksellaceae</taxon>
        <taxon>Chryseobacterium group</taxon>
        <taxon>Chryseobacterium</taxon>
    </lineage>
</organism>
<dbReference type="Proteomes" id="UP001500353">
    <property type="component" value="Unassembled WGS sequence"/>
</dbReference>
<feature type="transmembrane region" description="Helical" evidence="1">
    <location>
        <begin position="75"/>
        <end position="96"/>
    </location>
</feature>
<feature type="transmembrane region" description="Helical" evidence="1">
    <location>
        <begin position="49"/>
        <end position="69"/>
    </location>
</feature>
<accession>A0ABP9MTQ0</accession>
<evidence type="ECO:0000313" key="3">
    <source>
        <dbReference type="Proteomes" id="UP001500353"/>
    </source>
</evidence>
<evidence type="ECO:0000256" key="1">
    <source>
        <dbReference type="SAM" id="Phobius"/>
    </source>
</evidence>
<feature type="transmembrane region" description="Helical" evidence="1">
    <location>
        <begin position="20"/>
        <end position="37"/>
    </location>
</feature>
<gene>
    <name evidence="2" type="ORF">GCM10023210_42170</name>
</gene>
<proteinExistence type="predicted"/>
<reference evidence="3" key="1">
    <citation type="journal article" date="2019" name="Int. J. Syst. Evol. Microbiol.">
        <title>The Global Catalogue of Microorganisms (GCM) 10K type strain sequencing project: providing services to taxonomists for standard genome sequencing and annotation.</title>
        <authorList>
            <consortium name="The Broad Institute Genomics Platform"/>
            <consortium name="The Broad Institute Genome Sequencing Center for Infectious Disease"/>
            <person name="Wu L."/>
            <person name="Ma J."/>
        </authorList>
    </citation>
    <scope>NUCLEOTIDE SEQUENCE [LARGE SCALE GENOMIC DNA]</scope>
    <source>
        <strain evidence="3">JCM 18019</strain>
    </source>
</reference>
<keyword evidence="3" id="KW-1185">Reference proteome</keyword>
<dbReference type="EMBL" id="BAABHX010000010">
    <property type="protein sequence ID" value="GAA5101837.1"/>
    <property type="molecule type" value="Genomic_DNA"/>
</dbReference>
<name>A0ABP9MTQ0_9FLAO</name>
<keyword evidence="1" id="KW-0472">Membrane</keyword>
<evidence type="ECO:0008006" key="4">
    <source>
        <dbReference type="Google" id="ProtNLM"/>
    </source>
</evidence>